<feature type="compositionally biased region" description="Polar residues" evidence="1">
    <location>
        <begin position="222"/>
        <end position="238"/>
    </location>
</feature>
<evidence type="ECO:0000313" key="3">
    <source>
        <dbReference type="EMBL" id="TFK37498.1"/>
    </source>
</evidence>
<feature type="transmembrane region" description="Helical" evidence="2">
    <location>
        <begin position="93"/>
        <end position="115"/>
    </location>
</feature>
<evidence type="ECO:0000313" key="4">
    <source>
        <dbReference type="Proteomes" id="UP000308652"/>
    </source>
</evidence>
<evidence type="ECO:0000256" key="1">
    <source>
        <dbReference type="SAM" id="MobiDB-lite"/>
    </source>
</evidence>
<dbReference type="PROSITE" id="PS51257">
    <property type="entry name" value="PROKAR_LIPOPROTEIN"/>
    <property type="match status" value="1"/>
</dbReference>
<feature type="transmembrane region" description="Helical" evidence="2">
    <location>
        <begin position="12"/>
        <end position="32"/>
    </location>
</feature>
<protein>
    <recommendedName>
        <fullName evidence="5">Transmembrane protein</fullName>
    </recommendedName>
</protein>
<keyword evidence="2" id="KW-1133">Transmembrane helix</keyword>
<sequence>MDSTDSRSTTKTIRITLALSWMSLILSCFYLPRPESLGVDFYPFLPALYVIIPAISITCNISLLSSLHVYGQRLPHVEEEPLHIVLQSAKPRFIIIGILWIGLLVAQTLILPFFVDIDHLATIGNIVVSIALYVHCSLQVGIELGTGDELGQASEDLEAGVEELPPQNVRDSAMAGPEEAPLELVIAEGDLVQGKPPQLEEGTEELLPQRPGDSKLMPDESGSISSPQREPSTEPSKI</sequence>
<feature type="transmembrane region" description="Helical" evidence="2">
    <location>
        <begin position="44"/>
        <end position="64"/>
    </location>
</feature>
<name>A0A5C3M043_9AGAR</name>
<dbReference type="AlphaFoldDB" id="A0A5C3M043"/>
<proteinExistence type="predicted"/>
<accession>A0A5C3M043</accession>
<dbReference type="Proteomes" id="UP000308652">
    <property type="component" value="Unassembled WGS sequence"/>
</dbReference>
<evidence type="ECO:0008006" key="5">
    <source>
        <dbReference type="Google" id="ProtNLM"/>
    </source>
</evidence>
<reference evidence="3 4" key="1">
    <citation type="journal article" date="2019" name="Nat. Ecol. Evol.">
        <title>Megaphylogeny resolves global patterns of mushroom evolution.</title>
        <authorList>
            <person name="Varga T."/>
            <person name="Krizsan K."/>
            <person name="Foldi C."/>
            <person name="Dima B."/>
            <person name="Sanchez-Garcia M."/>
            <person name="Sanchez-Ramirez S."/>
            <person name="Szollosi G.J."/>
            <person name="Szarkandi J.G."/>
            <person name="Papp V."/>
            <person name="Albert L."/>
            <person name="Andreopoulos W."/>
            <person name="Angelini C."/>
            <person name="Antonin V."/>
            <person name="Barry K.W."/>
            <person name="Bougher N.L."/>
            <person name="Buchanan P."/>
            <person name="Buyck B."/>
            <person name="Bense V."/>
            <person name="Catcheside P."/>
            <person name="Chovatia M."/>
            <person name="Cooper J."/>
            <person name="Damon W."/>
            <person name="Desjardin D."/>
            <person name="Finy P."/>
            <person name="Geml J."/>
            <person name="Haridas S."/>
            <person name="Hughes K."/>
            <person name="Justo A."/>
            <person name="Karasinski D."/>
            <person name="Kautmanova I."/>
            <person name="Kiss B."/>
            <person name="Kocsube S."/>
            <person name="Kotiranta H."/>
            <person name="LaButti K.M."/>
            <person name="Lechner B.E."/>
            <person name="Liimatainen K."/>
            <person name="Lipzen A."/>
            <person name="Lukacs Z."/>
            <person name="Mihaltcheva S."/>
            <person name="Morgado L.N."/>
            <person name="Niskanen T."/>
            <person name="Noordeloos M.E."/>
            <person name="Ohm R.A."/>
            <person name="Ortiz-Santana B."/>
            <person name="Ovrebo C."/>
            <person name="Racz N."/>
            <person name="Riley R."/>
            <person name="Savchenko A."/>
            <person name="Shiryaev A."/>
            <person name="Soop K."/>
            <person name="Spirin V."/>
            <person name="Szebenyi C."/>
            <person name="Tomsovsky M."/>
            <person name="Tulloss R.E."/>
            <person name="Uehling J."/>
            <person name="Grigoriev I.V."/>
            <person name="Vagvolgyi C."/>
            <person name="Papp T."/>
            <person name="Martin F.M."/>
            <person name="Miettinen O."/>
            <person name="Hibbett D.S."/>
            <person name="Nagy L.G."/>
        </authorList>
    </citation>
    <scope>NUCLEOTIDE SEQUENCE [LARGE SCALE GENOMIC DNA]</scope>
    <source>
        <strain evidence="3 4">CBS 166.37</strain>
    </source>
</reference>
<feature type="region of interest" description="Disordered" evidence="1">
    <location>
        <begin position="193"/>
        <end position="238"/>
    </location>
</feature>
<keyword evidence="2" id="KW-0472">Membrane</keyword>
<evidence type="ECO:0000256" key="2">
    <source>
        <dbReference type="SAM" id="Phobius"/>
    </source>
</evidence>
<keyword evidence="4" id="KW-1185">Reference proteome</keyword>
<organism evidence="3 4">
    <name type="scientific">Crucibulum laeve</name>
    <dbReference type="NCBI Taxonomy" id="68775"/>
    <lineage>
        <taxon>Eukaryota</taxon>
        <taxon>Fungi</taxon>
        <taxon>Dikarya</taxon>
        <taxon>Basidiomycota</taxon>
        <taxon>Agaricomycotina</taxon>
        <taxon>Agaricomycetes</taxon>
        <taxon>Agaricomycetidae</taxon>
        <taxon>Agaricales</taxon>
        <taxon>Agaricineae</taxon>
        <taxon>Nidulariaceae</taxon>
        <taxon>Crucibulum</taxon>
    </lineage>
</organism>
<keyword evidence="2" id="KW-0812">Transmembrane</keyword>
<dbReference type="EMBL" id="ML213608">
    <property type="protein sequence ID" value="TFK37498.1"/>
    <property type="molecule type" value="Genomic_DNA"/>
</dbReference>
<gene>
    <name evidence="3" type="ORF">BDQ12DRAFT_685408</name>
</gene>